<evidence type="ECO:0000313" key="7">
    <source>
        <dbReference type="Proteomes" id="UP001150924"/>
    </source>
</evidence>
<protein>
    <submittedName>
        <fullName evidence="6">Phosphodiesterase</fullName>
    </submittedName>
</protein>
<gene>
    <name evidence="6" type="ORF">OV079_35220</name>
</gene>
<dbReference type="InterPro" id="IPR050884">
    <property type="entry name" value="CNP_phosphodiesterase-III"/>
</dbReference>
<evidence type="ECO:0000259" key="5">
    <source>
        <dbReference type="Pfam" id="PF00149"/>
    </source>
</evidence>
<accession>A0A9X3EUV0</accession>
<dbReference type="InterPro" id="IPR042283">
    <property type="entry name" value="GpdQ_catalytic"/>
</dbReference>
<dbReference type="Pfam" id="PF00149">
    <property type="entry name" value="Metallophos"/>
    <property type="match status" value="1"/>
</dbReference>
<sequence>MLIAQISDPHVSALEGVADSLLRTSGHLARAVAHLNRLERRPDLVMITGDLVDRGEVGEYERLRELLAPLRMPVFLLAGNHDDRDNLRRVFADHGYLPRAGLLQYTVDDWPVRLVALDTQVPGEAGGRLCGERLAWLEARLAEAPERPTVVAMHHPPFALGIPVMDAFGLDGSDRLAAVLRRHPQVERVVCGHLHRPIVRRFAGTVACTCPSTAHQLALDLPPANRLAFVMEPPACMLHLWLGSDGGLVTHLSLIAGEHPPFTVHDGRGGSATRSRLRAFIRREVGSSLN</sequence>
<comment type="caution">
    <text evidence="6">The sequence shown here is derived from an EMBL/GenBank/DDBJ whole genome shotgun (WGS) entry which is preliminary data.</text>
</comment>
<dbReference type="Proteomes" id="UP001150924">
    <property type="component" value="Unassembled WGS sequence"/>
</dbReference>
<dbReference type="PANTHER" id="PTHR42988">
    <property type="entry name" value="PHOSPHOHYDROLASE"/>
    <property type="match status" value="1"/>
</dbReference>
<dbReference type="InterPro" id="IPR026575">
    <property type="entry name" value="GpdQ/CpdA-like"/>
</dbReference>
<keyword evidence="1" id="KW-0479">Metal-binding</keyword>
<evidence type="ECO:0000256" key="3">
    <source>
        <dbReference type="ARBA" id="ARBA00023004"/>
    </source>
</evidence>
<dbReference type="InterPro" id="IPR042281">
    <property type="entry name" value="GpdQ_beta-strand"/>
</dbReference>
<dbReference type="InterPro" id="IPR029052">
    <property type="entry name" value="Metallo-depent_PP-like"/>
</dbReference>
<dbReference type="GO" id="GO:0046872">
    <property type="term" value="F:metal ion binding"/>
    <property type="evidence" value="ECO:0007669"/>
    <property type="project" value="UniProtKB-KW"/>
</dbReference>
<dbReference type="SUPFAM" id="SSF56300">
    <property type="entry name" value="Metallo-dependent phosphatases"/>
    <property type="match status" value="1"/>
</dbReference>
<name>A0A9X3EUV0_9BACT</name>
<dbReference type="EMBL" id="JAPNKE010000002">
    <property type="protein sequence ID" value="MCY1010727.1"/>
    <property type="molecule type" value="Genomic_DNA"/>
</dbReference>
<dbReference type="Gene3D" id="3.30.750.180">
    <property type="entry name" value="GpdQ, beta-strand dimerisation domain"/>
    <property type="match status" value="1"/>
</dbReference>
<dbReference type="PANTHER" id="PTHR42988:SF2">
    <property type="entry name" value="CYCLIC NUCLEOTIDE PHOSPHODIESTERASE CBUA0032-RELATED"/>
    <property type="match status" value="1"/>
</dbReference>
<reference evidence="6" key="1">
    <citation type="submission" date="2022-11" db="EMBL/GenBank/DDBJ databases">
        <title>Minimal conservation of predation-associated metabolite biosynthetic gene clusters underscores biosynthetic potential of Myxococcota including descriptions for ten novel species: Archangium lansinium sp. nov., Myxococcus landrumus sp. nov., Nannocystis bai.</title>
        <authorList>
            <person name="Ahearne A."/>
            <person name="Stevens C."/>
            <person name="Phillips K."/>
        </authorList>
    </citation>
    <scope>NUCLEOTIDE SEQUENCE</scope>
    <source>
        <strain evidence="6">Na p29</strain>
    </source>
</reference>
<dbReference type="RefSeq" id="WP_267773800.1">
    <property type="nucleotide sequence ID" value="NZ_JAPNKE010000002.1"/>
</dbReference>
<dbReference type="GO" id="GO:0004112">
    <property type="term" value="F:cyclic-nucleotide phosphodiesterase activity"/>
    <property type="evidence" value="ECO:0007669"/>
    <property type="project" value="InterPro"/>
</dbReference>
<keyword evidence="2" id="KW-0378">Hydrolase</keyword>
<dbReference type="CDD" id="cd07402">
    <property type="entry name" value="MPP_GpdQ"/>
    <property type="match status" value="1"/>
</dbReference>
<dbReference type="Gene3D" id="3.60.21.40">
    <property type="entry name" value="GpdQ, catalytic alpha/beta sandwich domain"/>
    <property type="match status" value="1"/>
</dbReference>
<evidence type="ECO:0000256" key="4">
    <source>
        <dbReference type="ARBA" id="ARBA00025742"/>
    </source>
</evidence>
<feature type="domain" description="Calcineurin-like phosphoesterase" evidence="5">
    <location>
        <begin position="1"/>
        <end position="197"/>
    </location>
</feature>
<comment type="similarity">
    <text evidence="4">Belongs to the cyclic nucleotide phosphodiesterase class-III family.</text>
</comment>
<proteinExistence type="inferred from homology"/>
<evidence type="ECO:0000256" key="1">
    <source>
        <dbReference type="ARBA" id="ARBA00022723"/>
    </source>
</evidence>
<keyword evidence="3" id="KW-0408">Iron</keyword>
<dbReference type="AlphaFoldDB" id="A0A9X3EUV0"/>
<keyword evidence="7" id="KW-1185">Reference proteome</keyword>
<organism evidence="6 7">
    <name type="scientific">Nannocystis pusilla</name>
    <dbReference type="NCBI Taxonomy" id="889268"/>
    <lineage>
        <taxon>Bacteria</taxon>
        <taxon>Pseudomonadati</taxon>
        <taxon>Myxococcota</taxon>
        <taxon>Polyangia</taxon>
        <taxon>Nannocystales</taxon>
        <taxon>Nannocystaceae</taxon>
        <taxon>Nannocystis</taxon>
    </lineage>
</organism>
<evidence type="ECO:0000313" key="6">
    <source>
        <dbReference type="EMBL" id="MCY1010727.1"/>
    </source>
</evidence>
<dbReference type="InterPro" id="IPR004843">
    <property type="entry name" value="Calcineurin-like_PHP"/>
</dbReference>
<evidence type="ECO:0000256" key="2">
    <source>
        <dbReference type="ARBA" id="ARBA00022801"/>
    </source>
</evidence>